<protein>
    <submittedName>
        <fullName evidence="1">Uncharacterized protein</fullName>
    </submittedName>
</protein>
<keyword evidence="2" id="KW-1185">Reference proteome</keyword>
<proteinExistence type="predicted"/>
<name>A0A9D4E593_DREPO</name>
<dbReference type="Proteomes" id="UP000828390">
    <property type="component" value="Unassembled WGS sequence"/>
</dbReference>
<evidence type="ECO:0000313" key="2">
    <source>
        <dbReference type="Proteomes" id="UP000828390"/>
    </source>
</evidence>
<dbReference type="AlphaFoldDB" id="A0A9D4E593"/>
<reference evidence="1" key="1">
    <citation type="journal article" date="2019" name="bioRxiv">
        <title>The Genome of the Zebra Mussel, Dreissena polymorpha: A Resource for Invasive Species Research.</title>
        <authorList>
            <person name="McCartney M.A."/>
            <person name="Auch B."/>
            <person name="Kono T."/>
            <person name="Mallez S."/>
            <person name="Zhang Y."/>
            <person name="Obille A."/>
            <person name="Becker A."/>
            <person name="Abrahante J.E."/>
            <person name="Garbe J."/>
            <person name="Badalamenti J.P."/>
            <person name="Herman A."/>
            <person name="Mangelson H."/>
            <person name="Liachko I."/>
            <person name="Sullivan S."/>
            <person name="Sone E.D."/>
            <person name="Koren S."/>
            <person name="Silverstein K.A.T."/>
            <person name="Beckman K.B."/>
            <person name="Gohl D.M."/>
        </authorList>
    </citation>
    <scope>NUCLEOTIDE SEQUENCE</scope>
    <source>
        <strain evidence="1">Duluth1</strain>
        <tissue evidence="1">Whole animal</tissue>
    </source>
</reference>
<evidence type="ECO:0000313" key="1">
    <source>
        <dbReference type="EMBL" id="KAH3772439.1"/>
    </source>
</evidence>
<comment type="caution">
    <text evidence="1">The sequence shown here is derived from an EMBL/GenBank/DDBJ whole genome shotgun (WGS) entry which is preliminary data.</text>
</comment>
<organism evidence="1 2">
    <name type="scientific">Dreissena polymorpha</name>
    <name type="common">Zebra mussel</name>
    <name type="synonym">Mytilus polymorpha</name>
    <dbReference type="NCBI Taxonomy" id="45954"/>
    <lineage>
        <taxon>Eukaryota</taxon>
        <taxon>Metazoa</taxon>
        <taxon>Spiralia</taxon>
        <taxon>Lophotrochozoa</taxon>
        <taxon>Mollusca</taxon>
        <taxon>Bivalvia</taxon>
        <taxon>Autobranchia</taxon>
        <taxon>Heteroconchia</taxon>
        <taxon>Euheterodonta</taxon>
        <taxon>Imparidentia</taxon>
        <taxon>Neoheterodontei</taxon>
        <taxon>Myida</taxon>
        <taxon>Dreissenoidea</taxon>
        <taxon>Dreissenidae</taxon>
        <taxon>Dreissena</taxon>
    </lineage>
</organism>
<sequence length="124" mass="14237">MHLSQMIPVKTYAILLANTSNLTSHQLMKNFVLLSGKYKHTDIQQLVQSEAVHADLVSLNQYQRTSFSHDQIAIMMILKPEKQLLKSSAKLRSVCNKTIRTMTCLVFLTFVKRVKLALMYTTKH</sequence>
<dbReference type="EMBL" id="JAIWYP010000009">
    <property type="protein sequence ID" value="KAH3772439.1"/>
    <property type="molecule type" value="Genomic_DNA"/>
</dbReference>
<accession>A0A9D4E593</accession>
<reference evidence="1" key="2">
    <citation type="submission" date="2020-11" db="EMBL/GenBank/DDBJ databases">
        <authorList>
            <person name="McCartney M.A."/>
            <person name="Auch B."/>
            <person name="Kono T."/>
            <person name="Mallez S."/>
            <person name="Becker A."/>
            <person name="Gohl D.M."/>
            <person name="Silverstein K.A.T."/>
            <person name="Koren S."/>
            <person name="Bechman K.B."/>
            <person name="Herman A."/>
            <person name="Abrahante J.E."/>
            <person name="Garbe J."/>
        </authorList>
    </citation>
    <scope>NUCLEOTIDE SEQUENCE</scope>
    <source>
        <strain evidence="1">Duluth1</strain>
        <tissue evidence="1">Whole animal</tissue>
    </source>
</reference>
<gene>
    <name evidence="1" type="ORF">DPMN_173777</name>
</gene>